<feature type="transmembrane region" description="Helical" evidence="12">
    <location>
        <begin position="970"/>
        <end position="990"/>
    </location>
</feature>
<reference evidence="14 15" key="1">
    <citation type="submission" date="2021-12" db="EMBL/GenBank/DDBJ databases">
        <title>High titer production of polyol ester of fatty acids by Rhodotorula paludigena BS15 towards product separation-free biomass refinery.</title>
        <authorList>
            <person name="Mano J."/>
            <person name="Ono H."/>
            <person name="Tanaka T."/>
            <person name="Naito K."/>
            <person name="Sushida H."/>
            <person name="Ike M."/>
            <person name="Tokuyasu K."/>
            <person name="Kitaoka M."/>
        </authorList>
    </citation>
    <scope>NUCLEOTIDE SEQUENCE [LARGE SCALE GENOMIC DNA]</scope>
    <source>
        <strain evidence="14 15">BS15</strain>
    </source>
</reference>
<keyword evidence="15" id="KW-1185">Reference proteome</keyword>
<evidence type="ECO:0000313" key="14">
    <source>
        <dbReference type="EMBL" id="GJN91806.1"/>
    </source>
</evidence>
<dbReference type="GO" id="GO:0016020">
    <property type="term" value="C:membrane"/>
    <property type="evidence" value="ECO:0007669"/>
    <property type="project" value="UniProtKB-SubCell"/>
</dbReference>
<evidence type="ECO:0000256" key="9">
    <source>
        <dbReference type="ARBA" id="ARBA00023157"/>
    </source>
</evidence>
<keyword evidence="3" id="KW-0813">Transport</keyword>
<evidence type="ECO:0000259" key="13">
    <source>
        <dbReference type="PROSITE" id="PS50156"/>
    </source>
</evidence>
<gene>
    <name evidence="14" type="ORF">Rhopal_004829-T1</name>
</gene>
<comment type="subcellular location">
    <subcellularLocation>
        <location evidence="1">Membrane</location>
        <topology evidence="1">Multi-pass membrane protein</topology>
    </subcellularLocation>
</comment>
<evidence type="ECO:0000256" key="7">
    <source>
        <dbReference type="ARBA" id="ARBA00023055"/>
    </source>
</evidence>
<dbReference type="Pfam" id="PF12349">
    <property type="entry name" value="Sterol-sensing"/>
    <property type="match status" value="1"/>
</dbReference>
<dbReference type="SUPFAM" id="SSF82866">
    <property type="entry name" value="Multidrug efflux transporter AcrB transmembrane domain"/>
    <property type="match status" value="2"/>
</dbReference>
<feature type="region of interest" description="Disordered" evidence="11">
    <location>
        <begin position="137"/>
        <end position="157"/>
    </location>
</feature>
<dbReference type="PANTHER" id="PTHR45727">
    <property type="entry name" value="NPC INTRACELLULAR CHOLESTEROL TRANSPORTER 1"/>
    <property type="match status" value="1"/>
</dbReference>
<feature type="domain" description="SSD" evidence="13">
    <location>
        <begin position="782"/>
        <end position="945"/>
    </location>
</feature>
<feature type="transmembrane region" description="Helical" evidence="12">
    <location>
        <begin position="793"/>
        <end position="818"/>
    </location>
</feature>
<dbReference type="SUPFAM" id="SSF109604">
    <property type="entry name" value="HD-domain/PDEase-like"/>
    <property type="match status" value="1"/>
</dbReference>
<evidence type="ECO:0000256" key="11">
    <source>
        <dbReference type="SAM" id="MobiDB-lite"/>
    </source>
</evidence>
<organism evidence="14 15">
    <name type="scientific">Rhodotorula paludigena</name>
    <dbReference type="NCBI Taxonomy" id="86838"/>
    <lineage>
        <taxon>Eukaryota</taxon>
        <taxon>Fungi</taxon>
        <taxon>Dikarya</taxon>
        <taxon>Basidiomycota</taxon>
        <taxon>Pucciniomycotina</taxon>
        <taxon>Microbotryomycetes</taxon>
        <taxon>Sporidiobolales</taxon>
        <taxon>Sporidiobolaceae</taxon>
        <taxon>Rhodotorula</taxon>
    </lineage>
</organism>
<dbReference type="Pfam" id="PF16414">
    <property type="entry name" value="NPC1_N"/>
    <property type="match status" value="1"/>
</dbReference>
<evidence type="ECO:0000256" key="8">
    <source>
        <dbReference type="ARBA" id="ARBA00023136"/>
    </source>
</evidence>
<dbReference type="PROSITE" id="PS50156">
    <property type="entry name" value="SSD"/>
    <property type="match status" value="1"/>
</dbReference>
<dbReference type="PANTHER" id="PTHR45727:SF2">
    <property type="entry name" value="NPC INTRACELLULAR CHOLESTEROL TRANSPORTER 1"/>
    <property type="match status" value="1"/>
</dbReference>
<feature type="compositionally biased region" description="Low complexity" evidence="11">
    <location>
        <begin position="309"/>
        <end position="318"/>
    </location>
</feature>
<feature type="transmembrane region" description="Helical" evidence="12">
    <location>
        <begin position="1342"/>
        <end position="1364"/>
    </location>
</feature>
<keyword evidence="7" id="KW-0445">Lipid transport</keyword>
<dbReference type="InterPro" id="IPR053956">
    <property type="entry name" value="NPC1_MLD"/>
</dbReference>
<evidence type="ECO:0000256" key="3">
    <source>
        <dbReference type="ARBA" id="ARBA00022448"/>
    </source>
</evidence>
<feature type="transmembrane region" description="Helical" evidence="12">
    <location>
        <begin position="920"/>
        <end position="949"/>
    </location>
</feature>
<feature type="compositionally biased region" description="Low complexity" evidence="11">
    <location>
        <begin position="339"/>
        <end position="359"/>
    </location>
</feature>
<dbReference type="Gene3D" id="1.10.3210.10">
    <property type="entry name" value="Hypothetical protein af1432"/>
    <property type="match status" value="1"/>
</dbReference>
<evidence type="ECO:0000256" key="10">
    <source>
        <dbReference type="ARBA" id="ARBA00023180"/>
    </source>
</evidence>
<dbReference type="Proteomes" id="UP001342314">
    <property type="component" value="Unassembled WGS sequence"/>
</dbReference>
<dbReference type="GO" id="GO:0015918">
    <property type="term" value="P:sterol transport"/>
    <property type="evidence" value="ECO:0007669"/>
    <property type="project" value="TreeGrafter"/>
</dbReference>
<dbReference type="EMBL" id="BQKY01000009">
    <property type="protein sequence ID" value="GJN91806.1"/>
    <property type="molecule type" value="Genomic_DNA"/>
</dbReference>
<dbReference type="CDD" id="cd00077">
    <property type="entry name" value="HDc"/>
    <property type="match status" value="1"/>
</dbReference>
<feature type="transmembrane region" description="Helical" evidence="12">
    <location>
        <begin position="1264"/>
        <end position="1284"/>
    </location>
</feature>
<dbReference type="GO" id="GO:0032934">
    <property type="term" value="F:sterol binding"/>
    <property type="evidence" value="ECO:0007669"/>
    <property type="project" value="TreeGrafter"/>
</dbReference>
<evidence type="ECO:0000313" key="15">
    <source>
        <dbReference type="Proteomes" id="UP001342314"/>
    </source>
</evidence>
<accession>A0AAV5GGW3</accession>
<comment type="similarity">
    <text evidence="2">Belongs to the patched family.</text>
</comment>
<protein>
    <recommendedName>
        <fullName evidence="13">SSD domain-containing protein</fullName>
    </recommendedName>
</protein>
<keyword evidence="9" id="KW-1015">Disulfide bond</keyword>
<dbReference type="InterPro" id="IPR003607">
    <property type="entry name" value="HD/PDEase_dom"/>
</dbReference>
<evidence type="ECO:0000256" key="6">
    <source>
        <dbReference type="ARBA" id="ARBA00022989"/>
    </source>
</evidence>
<keyword evidence="6 12" id="KW-1133">Transmembrane helix</keyword>
<feature type="region of interest" description="Disordered" evidence="11">
    <location>
        <begin position="1"/>
        <end position="27"/>
    </location>
</feature>
<keyword evidence="10" id="KW-0325">Glycoprotein</keyword>
<feature type="transmembrane region" description="Helical" evidence="12">
    <location>
        <begin position="1216"/>
        <end position="1232"/>
    </location>
</feature>
<dbReference type="InterPro" id="IPR000731">
    <property type="entry name" value="SSD"/>
</dbReference>
<dbReference type="Gene3D" id="1.20.1640.10">
    <property type="entry name" value="Multidrug efflux transporter AcrB transmembrane domain"/>
    <property type="match status" value="2"/>
</dbReference>
<feature type="transmembrane region" description="Helical" evidence="12">
    <location>
        <begin position="1376"/>
        <end position="1399"/>
    </location>
</feature>
<dbReference type="Pfam" id="PF22314">
    <property type="entry name" value="NPC1_MLD"/>
    <property type="match status" value="1"/>
</dbReference>
<keyword evidence="8 12" id="KW-0472">Membrane</keyword>
<keyword evidence="5" id="KW-0732">Signal</keyword>
<feature type="transmembrane region" description="Helical" evidence="12">
    <location>
        <begin position="686"/>
        <end position="708"/>
    </location>
</feature>
<evidence type="ECO:0000256" key="12">
    <source>
        <dbReference type="SAM" id="Phobius"/>
    </source>
</evidence>
<dbReference type="FunFam" id="1.20.1640.10:FF:000029">
    <property type="entry name" value="Putative Patched sphingolipid transporter"/>
    <property type="match status" value="1"/>
</dbReference>
<dbReference type="InterPro" id="IPR053958">
    <property type="entry name" value="HMGCR/SNAP/NPC1-like_SSD"/>
</dbReference>
<feature type="transmembrane region" description="Helical" evidence="12">
    <location>
        <begin position="206"/>
        <end position="225"/>
    </location>
</feature>
<dbReference type="InterPro" id="IPR032190">
    <property type="entry name" value="NPC1_N"/>
</dbReference>
<feature type="region of interest" description="Disordered" evidence="11">
    <location>
        <begin position="295"/>
        <end position="378"/>
    </location>
</feature>
<evidence type="ECO:0000256" key="5">
    <source>
        <dbReference type="ARBA" id="ARBA00022729"/>
    </source>
</evidence>
<evidence type="ECO:0000256" key="1">
    <source>
        <dbReference type="ARBA" id="ARBA00004141"/>
    </source>
</evidence>
<name>A0AAV5GGW3_9BASI</name>
<evidence type="ECO:0000256" key="2">
    <source>
        <dbReference type="ARBA" id="ARBA00005585"/>
    </source>
</evidence>
<evidence type="ECO:0000256" key="4">
    <source>
        <dbReference type="ARBA" id="ARBA00022692"/>
    </source>
</evidence>
<comment type="caution">
    <text evidence="14">The sequence shown here is derived from an EMBL/GenBank/DDBJ whole genome shotgun (WGS) entry which is preliminary data.</text>
</comment>
<dbReference type="NCBIfam" id="TIGR03401">
    <property type="entry name" value="cyanamide_fam"/>
    <property type="match status" value="1"/>
</dbReference>
<keyword evidence="4 12" id="KW-0812">Transmembrane</keyword>
<feature type="transmembrane region" description="Helical" evidence="12">
    <location>
        <begin position="1239"/>
        <end position="1258"/>
    </location>
</feature>
<sequence>MLPPSSASQAGRAHLEEKSPAQTTGQLPPNNFRRFYCEFTCSPDQSLFLAVTATQTLPSSSRKAVASVDMSVSDRFGAGFFDSCKGVKFGATNGYAMDLIGGGATDWLAFLRYMGQERALGSPFQINFPSPSDPPLFSARNASAPPGPPSAAPSPLDLDPISCSSADPSQRCACPDCPPVCAALPPVLSPHEQYERRCRVGRMDCFPFALAVLYAVALVGALAAWGAREARNRWTGGGAGGAIRLGEDNDDIEGTNEFGASAAATHGEEGAGWAHALYRRASAFLLGSRAASSGRADRSVRGAGRRSRAGSSPSTRSSTGGGLVGARSIASELDGSGGSSSSPRRPQPSPSSSSTARASSHTHHTHTDGSRGASLMLDPAGEGAALQPRTYALNTALSGAFYRLGRACAARPYLVLALGLALCGLANAGWGRFEVERDPVELWVPRASEVRSEKERFDRAFGPFYRTEQVFFSVRPARSRGVDDEGNMDEEEERAAWQPVDEPVLSWDALGFLLSVESDIRSLRTSPSNLSLASVCFAPTSASGTAASADECVVQSPLGYFSNSLDALTPETWASALDDCATSPASCLPPFGQPLNPKLVLGGVAAGASAHDARAVILTYVVTNSLDPAAVARAEEWEAALAAYLRGLASPAGAAAQGGLRVSWSVGTSLEAELNAATNTDVPVVVVSYIAMFLYVAVSLGGSASGLLRTAARAGMLLLAAALSAARWTARKVRRWTGGTGGGAIKLDDEDHLPAMDAVGASRSAGFEQTLTGGSASGLGAYFRRQVLVDSKFMLGLWGIVIVLLSVSTSVALCSAAGVKVTLIIAEVIPFLVLAIGVDNVFLLSHELDEQNARSYRHGSPSLLLPGEDEGEDDEMFLSAEERVARTLARVGPSILLSASCETVAFALGALVGMPAVRNFAIYAAGAVVVNALLQVTIFVTTFDIGAAVSESLLSRFVRRVYAPNLVRKPVKFLVLALFSGLFVLSWIGARHIDLGLDQRLALPSSSYLVDYFNAVDEYLDVGPPVYFVAEGLNATALPNIRHLCSRFSTCDDYSLANVLEAERKRSESSYLAEPPAVWIDDLISWTNPILEDCCRVKRRDSSQFCGPNDPEAACKPCFEDREPAWSTTLEGFPQDGEMMRFVEQWLASPTDESCPLGGKAGYSSALALSDDRGNIDLSHFRTYHTPLKTQDDFINAFAAARRIAKDLSKRTGAKVFPYSLFYVFFSSYGEIWATTREVLTFALAAVFLATSLILGSFRTGCVVAFTVFLSLVSVMGAMGVWGVSLNPLSLVNLVISVGISVEFCAHLARAFMGALGGGLPFHHPAGPKDRDERAVAALEDVGASVVSGIGATKLIGIAVLGLTSSALLKTYYFKMWLALILSSALHGLVLLPVLLSIFGGQGYALTTQDSDGGWIETSVQRRYARENRTFNASQLSPASPADPPFVPLDRLSKHIPDSDLVKAAAAHVKPLLGDKLWNHSHRAFLFAYGTAAYIHEEQFSDWDWDAEALYLACLFHDLGATEENLKSSKTSFELYSAVLARDFLLGHADGKSRPDLVDSVCEAVVRHTNFVSSMITVTGQLIQLGTLYDNIAQYRSWVHPQTVAEICEAYSRDAWAGCFHDTMKREIELKPWSHTTIFDFSADEKGVTAWDHMLEDELGSLVRK</sequence>
<dbReference type="InterPro" id="IPR017771">
    <property type="entry name" value="Cyanamide_hydratase_HD"/>
</dbReference>
<proteinExistence type="inferred from homology"/>
<feature type="transmembrane region" description="Helical" evidence="12">
    <location>
        <begin position="824"/>
        <end position="844"/>
    </location>
</feature>